<dbReference type="AlphaFoldDB" id="A0A6A5T9S4"/>
<evidence type="ECO:0000313" key="1">
    <source>
        <dbReference type="EMBL" id="KAF1949715.1"/>
    </source>
</evidence>
<proteinExistence type="predicted"/>
<accession>A0A6A5T9S4</accession>
<gene>
    <name evidence="1" type="ORF">CC80DRAFT_254231</name>
</gene>
<organism evidence="1 2">
    <name type="scientific">Byssothecium circinans</name>
    <dbReference type="NCBI Taxonomy" id="147558"/>
    <lineage>
        <taxon>Eukaryota</taxon>
        <taxon>Fungi</taxon>
        <taxon>Dikarya</taxon>
        <taxon>Ascomycota</taxon>
        <taxon>Pezizomycotina</taxon>
        <taxon>Dothideomycetes</taxon>
        <taxon>Pleosporomycetidae</taxon>
        <taxon>Pleosporales</taxon>
        <taxon>Massarineae</taxon>
        <taxon>Massarinaceae</taxon>
        <taxon>Byssothecium</taxon>
    </lineage>
</organism>
<dbReference type="EMBL" id="ML977033">
    <property type="protein sequence ID" value="KAF1949715.1"/>
    <property type="molecule type" value="Genomic_DNA"/>
</dbReference>
<reference evidence="1" key="1">
    <citation type="journal article" date="2020" name="Stud. Mycol.">
        <title>101 Dothideomycetes genomes: a test case for predicting lifestyles and emergence of pathogens.</title>
        <authorList>
            <person name="Haridas S."/>
            <person name="Albert R."/>
            <person name="Binder M."/>
            <person name="Bloem J."/>
            <person name="Labutti K."/>
            <person name="Salamov A."/>
            <person name="Andreopoulos B."/>
            <person name="Baker S."/>
            <person name="Barry K."/>
            <person name="Bills G."/>
            <person name="Bluhm B."/>
            <person name="Cannon C."/>
            <person name="Castanera R."/>
            <person name="Culley D."/>
            <person name="Daum C."/>
            <person name="Ezra D."/>
            <person name="Gonzalez J."/>
            <person name="Henrissat B."/>
            <person name="Kuo A."/>
            <person name="Liang C."/>
            <person name="Lipzen A."/>
            <person name="Lutzoni F."/>
            <person name="Magnuson J."/>
            <person name="Mondo S."/>
            <person name="Nolan M."/>
            <person name="Ohm R."/>
            <person name="Pangilinan J."/>
            <person name="Park H.-J."/>
            <person name="Ramirez L."/>
            <person name="Alfaro M."/>
            <person name="Sun H."/>
            <person name="Tritt A."/>
            <person name="Yoshinaga Y."/>
            <person name="Zwiers L.-H."/>
            <person name="Turgeon B."/>
            <person name="Goodwin S."/>
            <person name="Spatafora J."/>
            <person name="Crous P."/>
            <person name="Grigoriev I."/>
        </authorList>
    </citation>
    <scope>NUCLEOTIDE SEQUENCE</scope>
    <source>
        <strain evidence="1">CBS 675.92</strain>
    </source>
</reference>
<evidence type="ECO:0000313" key="2">
    <source>
        <dbReference type="Proteomes" id="UP000800035"/>
    </source>
</evidence>
<name>A0A6A5T9S4_9PLEO</name>
<dbReference type="Proteomes" id="UP000800035">
    <property type="component" value="Unassembled WGS sequence"/>
</dbReference>
<dbReference type="OrthoDB" id="3801151at2759"/>
<sequence length="370" mass="42976">MEPKDHLYKSSLTTTKDYLYHCHLLSQCKERRPPSNVERPLHIVNYTDFFPSRINQPSDLENANKATDENSQQRMVKLLPELLLCIADLLPQPDRAILRSVCQHFRTVLMNNSGGLMSTPLTGVERADVMTRYQFDRFKTTTDLPQMLLCSFCLDFHGPSFFTDSEKAKHPHERVCKGSSATFYICPHRRYSFQQLFEITHQRSMNPHLGFWSSELLRGSCGCYLNRQRLISDKHVNCSSLLMTGLGRFSWARQSLLIPARARARLDSSITDGQMQNALVELGEFVCPHSRTSDTEIFDMFRAAKDIWWWRRHGRFNGGWPKKGVSACCHDCRAIMRLRRLRNTGPYMLYMFRSVRVTTVVDRHWLANVC</sequence>
<keyword evidence="2" id="KW-1185">Reference proteome</keyword>
<protein>
    <recommendedName>
        <fullName evidence="3">F-box domain-containing protein</fullName>
    </recommendedName>
</protein>
<evidence type="ECO:0008006" key="3">
    <source>
        <dbReference type="Google" id="ProtNLM"/>
    </source>
</evidence>